<gene>
    <name evidence="14" type="ORF">PNOK_0518000</name>
</gene>
<dbReference type="GO" id="GO:0106430">
    <property type="term" value="F:dihydroorotate dehydrogenase (quinone) activity"/>
    <property type="evidence" value="ECO:0007669"/>
    <property type="project" value="UniProtKB-EC"/>
</dbReference>
<dbReference type="CDD" id="cd04738">
    <property type="entry name" value="DHOD_2_like"/>
    <property type="match status" value="1"/>
</dbReference>
<name>A0A286UKV0_9AGAM</name>
<keyword evidence="11" id="KW-0496">Mitochondrion</keyword>
<dbReference type="NCBIfam" id="TIGR01036">
    <property type="entry name" value="pyrD_sub2"/>
    <property type="match status" value="1"/>
</dbReference>
<keyword evidence="7 11" id="KW-0288">FMN</keyword>
<dbReference type="GO" id="GO:0005743">
    <property type="term" value="C:mitochondrial inner membrane"/>
    <property type="evidence" value="ECO:0007669"/>
    <property type="project" value="UniProtKB-SubCell"/>
</dbReference>
<proteinExistence type="inferred from homology"/>
<dbReference type="EC" id="1.3.5.2" evidence="4 11"/>
<dbReference type="Gene3D" id="3.20.20.70">
    <property type="entry name" value="Aldolase class I"/>
    <property type="match status" value="1"/>
</dbReference>
<keyword evidence="6 11" id="KW-0285">Flavoprotein</keyword>
<evidence type="ECO:0000256" key="10">
    <source>
        <dbReference type="ARBA" id="ARBA00048639"/>
    </source>
</evidence>
<dbReference type="UniPathway" id="UPA00070">
    <property type="reaction ID" value="UER00946"/>
</dbReference>
<dbReference type="InterPro" id="IPR005719">
    <property type="entry name" value="Dihydroorotate_DH_2"/>
</dbReference>
<keyword evidence="8 11" id="KW-0560">Oxidoreductase</keyword>
<keyword evidence="9" id="KW-0472">Membrane</keyword>
<evidence type="ECO:0000256" key="7">
    <source>
        <dbReference type="ARBA" id="ARBA00022643"/>
    </source>
</evidence>
<dbReference type="FunCoup" id="A0A286UKV0">
    <property type="interactions" value="358"/>
</dbReference>
<comment type="catalytic activity">
    <reaction evidence="10 11">
        <text>(S)-dihydroorotate + a quinone = orotate + a quinol</text>
        <dbReference type="Rhea" id="RHEA:30187"/>
        <dbReference type="ChEBI" id="CHEBI:24646"/>
        <dbReference type="ChEBI" id="CHEBI:30839"/>
        <dbReference type="ChEBI" id="CHEBI:30864"/>
        <dbReference type="ChEBI" id="CHEBI:132124"/>
        <dbReference type="EC" id="1.3.5.2"/>
    </reaction>
</comment>
<dbReference type="GO" id="GO:0044205">
    <property type="term" value="P:'de novo' UMP biosynthetic process"/>
    <property type="evidence" value="ECO:0007669"/>
    <property type="project" value="UniProtKB-UniPathway"/>
</dbReference>
<comment type="pathway">
    <text evidence="2 11">Pyrimidine metabolism; UMP biosynthesis via de novo pathway; orotate from (S)-dihydroorotate (quinone route): step 1/1.</text>
</comment>
<evidence type="ECO:0000256" key="5">
    <source>
        <dbReference type="ARBA" id="ARBA00017599"/>
    </source>
</evidence>
<sequence>MFSRLSTRRVLYRRPFVDKRRSPNALVTSPYTTTSASPRTSGSILKQAATAVTVLVGGSLFAVYYFDSRSAIHRYFFTPLIRNVLDPEVAHKVAVKVLKSGLAPRDMGVDDERLSTELWEEKLSNPIGLAAGFDKNGEAIDGLFNLGFSWVEIGSVTPRPQPGNPKPRVFHLPEDSAIINRYGFPSDGALSVLSRLRARLSSVFSLTSSVSGPTLFPIPVLQQPELKAESKINNASLRPRSLLAINLGKNKTSPTDSSADFIDGIRIFGQYADVLVVNISSPNTPGLRSMQSSSVLKNLLSAIVKERDSLLSEGQVLTGGRKPRLVLKVAPDLTEGELKDVASAIKSVSGVDGIIVSNTTIQRPSTLSPNSHTTETGGLSGPPLKPLTLRAIRTLRSSLPSSVPLIACGGVSSGSDALEYARAGANLVQMYTHFSWDGVGAVRRVKDELTKELEKEGKTWNEIVKNSVDALSEKTVPTAVTKDQLSSKGEARSSKPDLAMKVLIDEALAIREKLDALSEKMSVNEENENPGSVTP</sequence>
<dbReference type="GO" id="GO:0006207">
    <property type="term" value="P:'de novo' pyrimidine nucleobase biosynthetic process"/>
    <property type="evidence" value="ECO:0007669"/>
    <property type="project" value="InterPro"/>
</dbReference>
<evidence type="ECO:0000256" key="3">
    <source>
        <dbReference type="ARBA" id="ARBA00005359"/>
    </source>
</evidence>
<dbReference type="InterPro" id="IPR013785">
    <property type="entry name" value="Aldolase_TIM"/>
</dbReference>
<evidence type="ECO:0000313" key="14">
    <source>
        <dbReference type="EMBL" id="PAV20246.1"/>
    </source>
</evidence>
<evidence type="ECO:0000256" key="6">
    <source>
        <dbReference type="ARBA" id="ARBA00022630"/>
    </source>
</evidence>
<feature type="compositionally biased region" description="Polar residues" evidence="12">
    <location>
        <begin position="362"/>
        <end position="377"/>
    </location>
</feature>
<evidence type="ECO:0000313" key="15">
    <source>
        <dbReference type="Proteomes" id="UP000217199"/>
    </source>
</evidence>
<dbReference type="InParanoid" id="A0A286UKV0"/>
<dbReference type="PROSITE" id="PS00911">
    <property type="entry name" value="DHODEHASE_1"/>
    <property type="match status" value="1"/>
</dbReference>
<dbReference type="AlphaFoldDB" id="A0A286UKV0"/>
<dbReference type="STRING" id="2282107.A0A286UKV0"/>
<comment type="cofactor">
    <cofactor evidence="11">
        <name>FMN</name>
        <dbReference type="ChEBI" id="CHEBI:58210"/>
    </cofactor>
    <text evidence="11">Binds 1 FMN per subunit.</text>
</comment>
<dbReference type="EMBL" id="NBII01000004">
    <property type="protein sequence ID" value="PAV20246.1"/>
    <property type="molecule type" value="Genomic_DNA"/>
</dbReference>
<keyword evidence="15" id="KW-1185">Reference proteome</keyword>
<evidence type="ECO:0000259" key="13">
    <source>
        <dbReference type="Pfam" id="PF01180"/>
    </source>
</evidence>
<dbReference type="PANTHER" id="PTHR48109">
    <property type="entry name" value="DIHYDROOROTATE DEHYDROGENASE (QUINONE), MITOCHONDRIAL-RELATED"/>
    <property type="match status" value="1"/>
</dbReference>
<evidence type="ECO:0000256" key="12">
    <source>
        <dbReference type="SAM" id="MobiDB-lite"/>
    </source>
</evidence>
<dbReference type="OrthoDB" id="14784at2759"/>
<accession>A0A286UKV0</accession>
<evidence type="ECO:0000256" key="9">
    <source>
        <dbReference type="ARBA" id="ARBA00023136"/>
    </source>
</evidence>
<organism evidence="14 15">
    <name type="scientific">Pyrrhoderma noxium</name>
    <dbReference type="NCBI Taxonomy" id="2282107"/>
    <lineage>
        <taxon>Eukaryota</taxon>
        <taxon>Fungi</taxon>
        <taxon>Dikarya</taxon>
        <taxon>Basidiomycota</taxon>
        <taxon>Agaricomycotina</taxon>
        <taxon>Agaricomycetes</taxon>
        <taxon>Hymenochaetales</taxon>
        <taxon>Hymenochaetaceae</taxon>
        <taxon>Pyrrhoderma</taxon>
    </lineage>
</organism>
<dbReference type="Pfam" id="PF01180">
    <property type="entry name" value="DHO_dh"/>
    <property type="match status" value="1"/>
</dbReference>
<reference evidence="14 15" key="1">
    <citation type="journal article" date="2017" name="Mol. Ecol.">
        <title>Comparative and population genomic landscape of Phellinus noxius: A hypervariable fungus causing root rot in trees.</title>
        <authorList>
            <person name="Chung C.L."/>
            <person name="Lee T.J."/>
            <person name="Akiba M."/>
            <person name="Lee H.H."/>
            <person name="Kuo T.H."/>
            <person name="Liu D."/>
            <person name="Ke H.M."/>
            <person name="Yokoi T."/>
            <person name="Roa M.B."/>
            <person name="Lu M.J."/>
            <person name="Chang Y.Y."/>
            <person name="Ann P.J."/>
            <person name="Tsai J.N."/>
            <person name="Chen C.Y."/>
            <person name="Tzean S.S."/>
            <person name="Ota Y."/>
            <person name="Hattori T."/>
            <person name="Sahashi N."/>
            <person name="Liou R.F."/>
            <person name="Kikuchi T."/>
            <person name="Tsai I.J."/>
        </authorList>
    </citation>
    <scope>NUCLEOTIDE SEQUENCE [LARGE SCALE GENOMIC DNA]</scope>
    <source>
        <strain evidence="14 15">FFPRI411160</strain>
    </source>
</reference>
<evidence type="ECO:0000256" key="2">
    <source>
        <dbReference type="ARBA" id="ARBA00005161"/>
    </source>
</evidence>
<dbReference type="Proteomes" id="UP000217199">
    <property type="component" value="Unassembled WGS sequence"/>
</dbReference>
<dbReference type="PROSITE" id="PS00912">
    <property type="entry name" value="DHODEHASE_2"/>
    <property type="match status" value="1"/>
</dbReference>
<dbReference type="InterPro" id="IPR005720">
    <property type="entry name" value="Dihydroorotate_DH_cat"/>
</dbReference>
<protein>
    <recommendedName>
        <fullName evidence="5 11">Dihydroorotate dehydrogenase (quinone), mitochondrial</fullName>
        <shortName evidence="11">DHOdehase</shortName>
        <ecNumber evidence="4 11">1.3.5.2</ecNumber>
    </recommendedName>
</protein>
<comment type="similarity">
    <text evidence="3 11">Belongs to the dihydroorotate dehydrogenase family. Type 2 subfamily.</text>
</comment>
<feature type="domain" description="Dihydroorotate dehydrogenase catalytic" evidence="13">
    <location>
        <begin position="114"/>
        <end position="453"/>
    </location>
</feature>
<dbReference type="InterPro" id="IPR001295">
    <property type="entry name" value="Dihydroorotate_DH_CS"/>
</dbReference>
<evidence type="ECO:0000256" key="8">
    <source>
        <dbReference type="ARBA" id="ARBA00023002"/>
    </source>
</evidence>
<dbReference type="InterPro" id="IPR050074">
    <property type="entry name" value="DHO_dehydrogenase"/>
</dbReference>
<dbReference type="PANTHER" id="PTHR48109:SF4">
    <property type="entry name" value="DIHYDROOROTATE DEHYDROGENASE (QUINONE), MITOCHONDRIAL"/>
    <property type="match status" value="1"/>
</dbReference>
<evidence type="ECO:0000256" key="4">
    <source>
        <dbReference type="ARBA" id="ARBA00012791"/>
    </source>
</evidence>
<feature type="region of interest" description="Disordered" evidence="12">
    <location>
        <begin position="362"/>
        <end position="383"/>
    </location>
</feature>
<evidence type="ECO:0000256" key="11">
    <source>
        <dbReference type="RuleBase" id="RU361255"/>
    </source>
</evidence>
<comment type="caution">
    <text evidence="14">The sequence shown here is derived from an EMBL/GenBank/DDBJ whole genome shotgun (WGS) entry which is preliminary data.</text>
</comment>
<dbReference type="SUPFAM" id="SSF51395">
    <property type="entry name" value="FMN-linked oxidoreductases"/>
    <property type="match status" value="1"/>
</dbReference>
<keyword evidence="11" id="KW-0999">Mitochondrion inner membrane</keyword>
<evidence type="ECO:0000256" key="1">
    <source>
        <dbReference type="ARBA" id="ARBA00004370"/>
    </source>
</evidence>
<comment type="subcellular location">
    <subcellularLocation>
        <location evidence="1">Membrane</location>
    </subcellularLocation>
    <subcellularLocation>
        <location evidence="11">Mitochondrion inner membrane</location>
        <topology evidence="11">Single-pass membrane protein</topology>
    </subcellularLocation>
</comment>